<feature type="domain" description="Zn(2)-C6 fungal-type" evidence="7">
    <location>
        <begin position="301"/>
        <end position="331"/>
    </location>
</feature>
<feature type="compositionally biased region" description="Acidic residues" evidence="6">
    <location>
        <begin position="89"/>
        <end position="101"/>
    </location>
</feature>
<keyword evidence="4" id="KW-0804">Transcription</keyword>
<keyword evidence="3" id="KW-0805">Transcription regulation</keyword>
<dbReference type="SUPFAM" id="SSF57701">
    <property type="entry name" value="Zn2/Cys6 DNA-binding domain"/>
    <property type="match status" value="1"/>
</dbReference>
<dbReference type="SMART" id="SM00066">
    <property type="entry name" value="GAL4"/>
    <property type="match status" value="1"/>
</dbReference>
<evidence type="ECO:0000256" key="1">
    <source>
        <dbReference type="ARBA" id="ARBA00022723"/>
    </source>
</evidence>
<dbReference type="GO" id="GO:0008270">
    <property type="term" value="F:zinc ion binding"/>
    <property type="evidence" value="ECO:0007669"/>
    <property type="project" value="InterPro"/>
</dbReference>
<keyword evidence="1" id="KW-0479">Metal-binding</keyword>
<evidence type="ECO:0000256" key="5">
    <source>
        <dbReference type="ARBA" id="ARBA00023242"/>
    </source>
</evidence>
<feature type="compositionally biased region" description="Basic and acidic residues" evidence="6">
    <location>
        <begin position="50"/>
        <end position="65"/>
    </location>
</feature>
<evidence type="ECO:0000256" key="2">
    <source>
        <dbReference type="ARBA" id="ARBA00022833"/>
    </source>
</evidence>
<dbReference type="Pfam" id="PF00172">
    <property type="entry name" value="Zn_clus"/>
    <property type="match status" value="1"/>
</dbReference>
<dbReference type="EMBL" id="KE747827">
    <property type="protein sequence ID" value="RMZ71501.1"/>
    <property type="molecule type" value="Genomic_DNA"/>
</dbReference>
<keyword evidence="9" id="KW-1185">Reference proteome</keyword>
<dbReference type="PANTHER" id="PTHR47660">
    <property type="entry name" value="TRANSCRIPTION FACTOR WITH C2H2 AND ZN(2)-CYS(6) DNA BINDING DOMAIN (EUROFUNG)-RELATED-RELATED"/>
    <property type="match status" value="1"/>
</dbReference>
<sequence length="703" mass="78105">MYASTTITLYTLFVTTNFKMMDFSKMMAWIAKFKKGYAPDAAPSPTEEPGVEHRPDDVHRSEDMNKQPYVEDDPEEDENEISGVHRPEDDSEEEDENDENSSAEVDGAAHASSSAMGSSNNGVGNFWTNVRRATAMKVTALATKAKDFVANAIERVKALGVIGIVKAVGNLATKAKDFAANAIERVKALGMIGTVKAFGNWMALHPWETAAIISITSIALTAIILSAAIRKWWQGQREHALVLHGTASPRSFPDILDKAVDGTIFWTVVASAYVVYRIKNWWQGYGDDRSRTINSQGRQKSCSECVKAKRKCGLEQPHCSRCTRQHLSCIYPPQPRSQSTLPPIETPEVESDIGTTDSSGEMNIFEHTNLPFDFDMAAPTTIASDMLDFDFSAGASSLDVLTEMLDLPTNHHNQMAVYKTSSQARKPFSAAHISTLAQEKVAYSMKHFKSVPKMMVEKNCTPWAHPMLYDEYMPRSIQDAYAACALYITKNDTNAEFVGRFIMSRAEELVTASTLSTTPIEILAQTQALMLYQIMLMFGGDVRFYAQAEALLPYLYDMATLLLPIAAEETDPVGVIPLYPSTAARSAWRSYIMRESARRTVLSAFHMNVLFTVMNGQLTPCSADLVLNNRVTLSAHLWKAANAFDFAIAWNEKTHFVIKELDFTDVLKHGQPDDLDVFGNMMLVGIKGMDDMRGWYHTRGGTL</sequence>
<name>A0A3M7MAE8_9PLEO</name>
<keyword evidence="2" id="KW-0862">Zinc</keyword>
<dbReference type="GO" id="GO:0000981">
    <property type="term" value="F:DNA-binding transcription factor activity, RNA polymerase II-specific"/>
    <property type="evidence" value="ECO:0007669"/>
    <property type="project" value="InterPro"/>
</dbReference>
<feature type="region of interest" description="Disordered" evidence="6">
    <location>
        <begin position="334"/>
        <end position="356"/>
    </location>
</feature>
<dbReference type="AlphaFoldDB" id="A0A3M7MAE8"/>
<accession>A0A3M7MAE8</accession>
<evidence type="ECO:0000259" key="7">
    <source>
        <dbReference type="PROSITE" id="PS50048"/>
    </source>
</evidence>
<dbReference type="InterPro" id="IPR001138">
    <property type="entry name" value="Zn2Cys6_DnaBD"/>
</dbReference>
<feature type="compositionally biased region" description="Low complexity" evidence="6">
    <location>
        <begin position="108"/>
        <end position="123"/>
    </location>
</feature>
<evidence type="ECO:0000313" key="8">
    <source>
        <dbReference type="EMBL" id="RMZ71501.1"/>
    </source>
</evidence>
<dbReference type="OrthoDB" id="5355161at2759"/>
<keyword evidence="5" id="KW-0539">Nucleus</keyword>
<dbReference type="Gene3D" id="4.10.240.10">
    <property type="entry name" value="Zn(2)-C6 fungal-type DNA-binding domain"/>
    <property type="match status" value="1"/>
</dbReference>
<feature type="compositionally biased region" description="Acidic residues" evidence="6">
    <location>
        <begin position="70"/>
        <end position="80"/>
    </location>
</feature>
<gene>
    <name evidence="8" type="ORF">GMOD_00006621</name>
</gene>
<organism evidence="8 9">
    <name type="scientific">Pyrenophora seminiperda CCB06</name>
    <dbReference type="NCBI Taxonomy" id="1302712"/>
    <lineage>
        <taxon>Eukaryota</taxon>
        <taxon>Fungi</taxon>
        <taxon>Dikarya</taxon>
        <taxon>Ascomycota</taxon>
        <taxon>Pezizomycotina</taxon>
        <taxon>Dothideomycetes</taxon>
        <taxon>Pleosporomycetidae</taxon>
        <taxon>Pleosporales</taxon>
        <taxon>Pleosporineae</taxon>
        <taxon>Pleosporaceae</taxon>
        <taxon>Pyrenophora</taxon>
    </lineage>
</organism>
<dbReference type="Proteomes" id="UP000265663">
    <property type="component" value="Unassembled WGS sequence"/>
</dbReference>
<evidence type="ECO:0000256" key="4">
    <source>
        <dbReference type="ARBA" id="ARBA00023163"/>
    </source>
</evidence>
<evidence type="ECO:0000256" key="6">
    <source>
        <dbReference type="SAM" id="MobiDB-lite"/>
    </source>
</evidence>
<dbReference type="PROSITE" id="PS50048">
    <property type="entry name" value="ZN2_CY6_FUNGAL_2"/>
    <property type="match status" value="1"/>
</dbReference>
<proteinExistence type="predicted"/>
<dbReference type="PANTHER" id="PTHR47660:SF3">
    <property type="entry name" value="FINGER DOMAIN PROTEIN, PUTATIVE (AFU_ORTHOLOGUE AFUA_4G03310)-RELATED"/>
    <property type="match status" value="1"/>
</dbReference>
<protein>
    <submittedName>
        <fullName evidence="8">C6 zinc finger domain-containing</fullName>
    </submittedName>
</protein>
<evidence type="ECO:0000313" key="9">
    <source>
        <dbReference type="Proteomes" id="UP000265663"/>
    </source>
</evidence>
<evidence type="ECO:0000256" key="3">
    <source>
        <dbReference type="ARBA" id="ARBA00023015"/>
    </source>
</evidence>
<reference evidence="8 9" key="1">
    <citation type="journal article" date="2014" name="PLoS ONE">
        <title>De novo Genome Assembly of the Fungal Plant Pathogen Pyrenophora semeniperda.</title>
        <authorList>
            <person name="Soliai M.M."/>
            <person name="Meyer S.E."/>
            <person name="Udall J.A."/>
            <person name="Elzinga D.E."/>
            <person name="Hermansen R.A."/>
            <person name="Bodily P.M."/>
            <person name="Hart A.A."/>
            <person name="Coleman C.E."/>
        </authorList>
    </citation>
    <scope>NUCLEOTIDE SEQUENCE [LARGE SCALE GENOMIC DNA]</scope>
    <source>
        <strain evidence="8 9">CCB06</strain>
        <tissue evidence="8">Mycelium</tissue>
    </source>
</reference>
<dbReference type="InterPro" id="IPR036864">
    <property type="entry name" value="Zn2-C6_fun-type_DNA-bd_sf"/>
</dbReference>
<dbReference type="CDD" id="cd00067">
    <property type="entry name" value="GAL4"/>
    <property type="match status" value="1"/>
</dbReference>
<feature type="region of interest" description="Disordered" evidence="6">
    <location>
        <begin position="38"/>
        <end position="123"/>
    </location>
</feature>